<feature type="region of interest" description="Disordered" evidence="1">
    <location>
        <begin position="657"/>
        <end position="720"/>
    </location>
</feature>
<gene>
    <name evidence="3" type="ORF">FHX50_002090</name>
</gene>
<evidence type="ECO:0000256" key="2">
    <source>
        <dbReference type="SAM" id="Phobius"/>
    </source>
</evidence>
<dbReference type="EMBL" id="JACHWP010000012">
    <property type="protein sequence ID" value="MBB3023788.1"/>
    <property type="molecule type" value="Genomic_DNA"/>
</dbReference>
<keyword evidence="2" id="KW-1133">Transmembrane helix</keyword>
<feature type="compositionally biased region" description="Basic and acidic residues" evidence="1">
    <location>
        <begin position="433"/>
        <end position="444"/>
    </location>
</feature>
<dbReference type="RefSeq" id="WP_183377119.1">
    <property type="nucleotide sequence ID" value="NZ_CBCSFZ010000062.1"/>
</dbReference>
<comment type="caution">
    <text evidence="3">The sequence shown here is derived from an EMBL/GenBank/DDBJ whole genome shotgun (WGS) entry which is preliminary data.</text>
</comment>
<dbReference type="InterPro" id="IPR011009">
    <property type="entry name" value="Kinase-like_dom_sf"/>
</dbReference>
<feature type="compositionally biased region" description="Basic and acidic residues" evidence="1">
    <location>
        <begin position="709"/>
        <end position="720"/>
    </location>
</feature>
<evidence type="ECO:0000256" key="1">
    <source>
        <dbReference type="SAM" id="MobiDB-lite"/>
    </source>
</evidence>
<dbReference type="SUPFAM" id="SSF56112">
    <property type="entry name" value="Protein kinase-like (PK-like)"/>
    <property type="match status" value="1"/>
</dbReference>
<evidence type="ECO:0000313" key="3">
    <source>
        <dbReference type="EMBL" id="MBB3023788.1"/>
    </source>
</evidence>
<feature type="transmembrane region" description="Helical" evidence="2">
    <location>
        <begin position="631"/>
        <end position="648"/>
    </location>
</feature>
<feature type="compositionally biased region" description="Basic and acidic residues" evidence="1">
    <location>
        <begin position="679"/>
        <end position="694"/>
    </location>
</feature>
<sequence length="838" mass="84995">MAEHSTVDAFLKEYAILPGFDGEGEAPADRTLPAHPVDGATWHVGEKEGGSVLVFLARGEIAADVADAARRSQLVVHQSLVPIAAVHELTDDDGTAVAAVVYERVDAPSLSDMARERALRPETVRSIAGQASVALEAARRKGVTHRLLDEDRVFVDADADRVLILGAGVESAALSDLDIVGLTSGAGRGSGEGEPGTVDPDARSLGRILFVGLTGRDSEFFGGSDVVDPQLASARTVPDDLRDITVMALTYVAPQVGDPVYEPQDVHNDLRPWQSLPVTLEAFDPEQRVGAPQPLSAAQLAVMRGEEPPVKDAPADDAPADQAPAAGTVSDQPASESASEPTDPAAASGSTAAGSAFAAGPVGDDAPTSPSVLADGSADDTAPGAGTAGASTAGAAAAGTATGGAAAAGAADSGAPATQAWGDAIGPAPEFSSRTDRQQTRAEAESAAATGPLRVAGRTESLSGEPATTTGGIAMSSSSSAAAGAAGAAALGAAGSASTGGRTPHDPTGVGSVPTASEAPAPVDPSKPTGAPEPVNPSKRSGRSAPVEPVHPSAAAALTSANDTPRGAGAPAIPVPGRQRSMTEPPTEDTGERDSPSLLRDVVGVAFASDDPDSLSTGDARGDGRSYQSRILIILMIVLVALAGFLAINTVTSVNRDRGVSSEPAKTVEPTATAESEAPAEKSPEPAKSEEPKVEPAALKNAEIVYPEDPSKADYPENAGRIKDGDMGTVWKTKEYASEDFGNLRNGMGVLLNFEKKGEVTEVIVHGGEAQGGTLELRTVNPDGTPGDVLASTDLNPGEMSLKPEEPVEAERLMLWSPKPGALPNGRFRVDVAEVEVK</sequence>
<feature type="compositionally biased region" description="Low complexity" evidence="1">
    <location>
        <begin position="345"/>
        <end position="360"/>
    </location>
</feature>
<feature type="compositionally biased region" description="Polar residues" evidence="1">
    <location>
        <begin position="329"/>
        <end position="340"/>
    </location>
</feature>
<accession>A0A839QVX6</accession>
<dbReference type="Gene3D" id="1.10.510.10">
    <property type="entry name" value="Transferase(Phosphotransferase) domain 1"/>
    <property type="match status" value="1"/>
</dbReference>
<feature type="compositionally biased region" description="Low complexity" evidence="1">
    <location>
        <begin position="374"/>
        <end position="418"/>
    </location>
</feature>
<feature type="region of interest" description="Disordered" evidence="1">
    <location>
        <begin position="307"/>
        <end position="623"/>
    </location>
</feature>
<organism evidence="3 4">
    <name type="scientific">Helcobacillus massiliensis</name>
    <dbReference type="NCBI Taxonomy" id="521392"/>
    <lineage>
        <taxon>Bacteria</taxon>
        <taxon>Bacillati</taxon>
        <taxon>Actinomycetota</taxon>
        <taxon>Actinomycetes</taxon>
        <taxon>Micrococcales</taxon>
        <taxon>Dermabacteraceae</taxon>
        <taxon>Helcobacillus</taxon>
    </lineage>
</organism>
<feature type="compositionally biased region" description="Low complexity" evidence="1">
    <location>
        <begin position="667"/>
        <end position="677"/>
    </location>
</feature>
<dbReference type="Proteomes" id="UP000568050">
    <property type="component" value="Unassembled WGS sequence"/>
</dbReference>
<keyword evidence="4" id="KW-1185">Reference proteome</keyword>
<reference evidence="3 4" key="1">
    <citation type="submission" date="2020-08" db="EMBL/GenBank/DDBJ databases">
        <title>Sequencing the genomes of 1000 actinobacteria strains.</title>
        <authorList>
            <person name="Klenk H.-P."/>
        </authorList>
    </citation>
    <scope>NUCLEOTIDE SEQUENCE [LARGE SCALE GENOMIC DNA]</scope>
    <source>
        <strain evidence="3 4">DSM 23040</strain>
    </source>
</reference>
<proteinExistence type="predicted"/>
<keyword evidence="2" id="KW-0812">Transmembrane</keyword>
<evidence type="ECO:0000313" key="4">
    <source>
        <dbReference type="Proteomes" id="UP000568050"/>
    </source>
</evidence>
<evidence type="ECO:0008006" key="5">
    <source>
        <dbReference type="Google" id="ProtNLM"/>
    </source>
</evidence>
<feature type="compositionally biased region" description="Low complexity" evidence="1">
    <location>
        <begin position="316"/>
        <end position="326"/>
    </location>
</feature>
<protein>
    <recommendedName>
        <fullName evidence="5">Serine/threonine protein kinase</fullName>
    </recommendedName>
</protein>
<dbReference type="AlphaFoldDB" id="A0A839QVX6"/>
<feature type="compositionally biased region" description="Low complexity" evidence="1">
    <location>
        <begin position="467"/>
        <end position="501"/>
    </location>
</feature>
<keyword evidence="2" id="KW-0472">Membrane</keyword>
<name>A0A839QVX6_9MICO</name>